<dbReference type="STRING" id="681398.PJIAN_1791"/>
<keyword evidence="3" id="KW-1185">Reference proteome</keyword>
<keyword evidence="1" id="KW-0812">Transmembrane</keyword>
<keyword evidence="1" id="KW-1133">Transmembrane helix</keyword>
<sequence>MSRKKLMLFVAMFCILIIVIVTWQFSFVLRNVFINQSGFISKDNKVYFSPLLPTSLQDSLSTLVQKAEQRNIAFWGINDHKYKIIFCANNNEVGRYSGNDQFHTVSRRTLLLGTFTVIGREGFNVDVISHELCHSYFWSQLSYFDKRKIPTWFDEGLASQLDYRSFLNDSALEKTYITNYDNLRNIETPEQFYKGGWPLMKKNYIIARIEIKQFLNSCGIEGIKQIIENLNKGDNFVASYKKIKETCHGASRLLGEGN</sequence>
<dbReference type="RefSeq" id="WP_153802480.1">
    <property type="nucleotide sequence ID" value="NZ_BDCR01000001.1"/>
</dbReference>
<comment type="caution">
    <text evidence="2">The sequence shown here is derived from an EMBL/GenBank/DDBJ whole genome shotgun (WGS) entry which is preliminary data.</text>
</comment>
<evidence type="ECO:0000256" key="1">
    <source>
        <dbReference type="SAM" id="Phobius"/>
    </source>
</evidence>
<accession>A0A170YZB6</accession>
<dbReference type="AlphaFoldDB" id="A0A170YZB6"/>
<dbReference type="EMBL" id="BDCR01000001">
    <property type="protein sequence ID" value="GAT62198.1"/>
    <property type="molecule type" value="Genomic_DNA"/>
</dbReference>
<evidence type="ECO:0000313" key="3">
    <source>
        <dbReference type="Proteomes" id="UP000076586"/>
    </source>
</evidence>
<keyword evidence="1" id="KW-0472">Membrane</keyword>
<feature type="transmembrane region" description="Helical" evidence="1">
    <location>
        <begin position="7"/>
        <end position="29"/>
    </location>
</feature>
<proteinExistence type="predicted"/>
<evidence type="ECO:0000313" key="2">
    <source>
        <dbReference type="EMBL" id="GAT62198.1"/>
    </source>
</evidence>
<gene>
    <name evidence="2" type="ORF">PJIAN_1791</name>
</gene>
<reference evidence="3" key="2">
    <citation type="journal article" date="2017" name="Genome Announc.">
        <title>Draft genome sequence of Paludibacter jiangxiensis NM7(T), a propionate-producing fermentative bacterium.</title>
        <authorList>
            <person name="Qiu Y.-L."/>
            <person name="Tourlousse D.M."/>
            <person name="Matsuura N."/>
            <person name="Ohashi A."/>
            <person name="Sekiguchi Y."/>
        </authorList>
    </citation>
    <scope>NUCLEOTIDE SEQUENCE [LARGE SCALE GENOMIC DNA]</scope>
    <source>
        <strain evidence="3">NM7</strain>
    </source>
</reference>
<dbReference type="Proteomes" id="UP000076586">
    <property type="component" value="Unassembled WGS sequence"/>
</dbReference>
<organism evidence="2 3">
    <name type="scientific">Paludibacter jiangxiensis</name>
    <dbReference type="NCBI Taxonomy" id="681398"/>
    <lineage>
        <taxon>Bacteria</taxon>
        <taxon>Pseudomonadati</taxon>
        <taxon>Bacteroidota</taxon>
        <taxon>Bacteroidia</taxon>
        <taxon>Bacteroidales</taxon>
        <taxon>Paludibacteraceae</taxon>
        <taxon>Paludibacter</taxon>
    </lineage>
</organism>
<reference evidence="3" key="1">
    <citation type="submission" date="2016-04" db="EMBL/GenBank/DDBJ databases">
        <title>Draft genome sequence of Paludibacter jiangxiensis strain NM7.</title>
        <authorList>
            <person name="Qiu Y."/>
            <person name="Matsuura N."/>
            <person name="Ohashi A."/>
            <person name="Tourlousse M.D."/>
            <person name="Sekiguchi Y."/>
        </authorList>
    </citation>
    <scope>NUCLEOTIDE SEQUENCE [LARGE SCALE GENOMIC DNA]</scope>
    <source>
        <strain evidence="3">NM7</strain>
    </source>
</reference>
<evidence type="ECO:0008006" key="4">
    <source>
        <dbReference type="Google" id="ProtNLM"/>
    </source>
</evidence>
<protein>
    <recommendedName>
        <fullName evidence="4">Peptidase MA superfamily protein</fullName>
    </recommendedName>
</protein>
<name>A0A170YZB6_9BACT</name>
<dbReference type="OrthoDB" id="43895at2"/>